<comment type="caution">
    <text evidence="4">The sequence shown here is derived from an EMBL/GenBank/DDBJ whole genome shotgun (WGS) entry which is preliminary data.</text>
</comment>
<keyword evidence="2" id="KW-0378">Hydrolase</keyword>
<dbReference type="GO" id="GO:0008234">
    <property type="term" value="F:cysteine-type peptidase activity"/>
    <property type="evidence" value="ECO:0007669"/>
    <property type="project" value="InterPro"/>
</dbReference>
<dbReference type="OrthoDB" id="109811at2759"/>
<proteinExistence type="predicted"/>
<evidence type="ECO:0000256" key="1">
    <source>
        <dbReference type="ARBA" id="ARBA00022670"/>
    </source>
</evidence>
<dbReference type="GO" id="GO:0006508">
    <property type="term" value="P:proteolysis"/>
    <property type="evidence" value="ECO:0007669"/>
    <property type="project" value="UniProtKB-KW"/>
</dbReference>
<dbReference type="GO" id="GO:0000502">
    <property type="term" value="C:proteasome complex"/>
    <property type="evidence" value="ECO:0007669"/>
    <property type="project" value="UniProtKB-KW"/>
</dbReference>
<dbReference type="InterPro" id="IPR003653">
    <property type="entry name" value="Peptidase_C48_C"/>
</dbReference>
<dbReference type="EMBL" id="JAGDFM010001229">
    <property type="protein sequence ID" value="KAG7375381.1"/>
    <property type="molecule type" value="Genomic_DNA"/>
</dbReference>
<gene>
    <name evidence="4" type="primary">PSMD11_2</name>
    <name evidence="4" type="ORF">PHYPSEUDO_001560</name>
</gene>
<evidence type="ECO:0000313" key="4">
    <source>
        <dbReference type="EMBL" id="KAG7375381.1"/>
    </source>
</evidence>
<sequence>MKQLRQTKLSSQPDRLAVHKYPSGLTVSLDQLLVWARNTPNVKFVMEVLEKYPVQLEDAYLRSRTITCHWELVRPADYTHNFVIPPDLTQSMQAAVTNTRSEKNKPGDLDESVKKQGLALEIVASIDPKMWKFSGQFVGPLTGFYAVKAKGKSWFQDRKWLEQDWRKLDSDVDIFANETNTAEISADGVRDRHQAMANEVIAKFTSSRLRTEFVTLSGGGIISFEHIVGSLCRGWLNDSPIDFCLDTIGAAVGNYIGLSSLSWALGWPRTPKSRLADIKFIVHPVNLRANHWGVIIACLKYDKAQQKLRVYTYMYEPLIDDDYHEEMETVWDGIAKVEGGEERDEREGLRGFVERWHEESMPESLLVVDPIEWVEVPQQPDFACCGIMVVAQVHNYLTENLERQQYQVTKNDVKVMRLRK</sequence>
<protein>
    <submittedName>
        <fullName evidence="4">26S proteasome non-ATPase regulatory subunit 11</fullName>
    </submittedName>
</protein>
<dbReference type="PROSITE" id="PS50600">
    <property type="entry name" value="ULP_PROTEASE"/>
    <property type="match status" value="1"/>
</dbReference>
<reference evidence="4" key="1">
    <citation type="submission" date="2021-02" db="EMBL/GenBank/DDBJ databases">
        <authorList>
            <person name="Palmer J.M."/>
        </authorList>
    </citation>
    <scope>NUCLEOTIDE SEQUENCE</scope>
    <source>
        <strain evidence="4">SCRP734</strain>
    </source>
</reference>
<name>A0A8T1V359_9STRA</name>
<evidence type="ECO:0000313" key="5">
    <source>
        <dbReference type="Proteomes" id="UP000694044"/>
    </source>
</evidence>
<dbReference type="Pfam" id="PF02902">
    <property type="entry name" value="Peptidase_C48"/>
    <property type="match status" value="1"/>
</dbReference>
<evidence type="ECO:0000259" key="3">
    <source>
        <dbReference type="PROSITE" id="PS50600"/>
    </source>
</evidence>
<accession>A0A8T1V359</accession>
<evidence type="ECO:0000256" key="2">
    <source>
        <dbReference type="ARBA" id="ARBA00022801"/>
    </source>
</evidence>
<dbReference type="AlphaFoldDB" id="A0A8T1V359"/>
<keyword evidence="4" id="KW-0647">Proteasome</keyword>
<keyword evidence="1" id="KW-0645">Protease</keyword>
<dbReference type="Proteomes" id="UP000694044">
    <property type="component" value="Unassembled WGS sequence"/>
</dbReference>
<feature type="domain" description="Ubiquitin-like protease family profile" evidence="3">
    <location>
        <begin position="194"/>
        <end position="396"/>
    </location>
</feature>
<keyword evidence="5" id="KW-1185">Reference proteome</keyword>
<organism evidence="4 5">
    <name type="scientific">Phytophthora pseudosyringae</name>
    <dbReference type="NCBI Taxonomy" id="221518"/>
    <lineage>
        <taxon>Eukaryota</taxon>
        <taxon>Sar</taxon>
        <taxon>Stramenopiles</taxon>
        <taxon>Oomycota</taxon>
        <taxon>Peronosporomycetes</taxon>
        <taxon>Peronosporales</taxon>
        <taxon>Peronosporaceae</taxon>
        <taxon>Phytophthora</taxon>
    </lineage>
</organism>